<dbReference type="EMBL" id="WOSW01000053">
    <property type="protein sequence ID" value="NHO34103.1"/>
    <property type="molecule type" value="Genomic_DNA"/>
</dbReference>
<dbReference type="NCBIfam" id="TIGR03396">
    <property type="entry name" value="PC_PLC"/>
    <property type="match status" value="1"/>
</dbReference>
<dbReference type="PANTHER" id="PTHR31956">
    <property type="entry name" value="NON-SPECIFIC PHOSPHOLIPASE C4-RELATED"/>
    <property type="match status" value="1"/>
</dbReference>
<dbReference type="RefSeq" id="WP_173578564.1">
    <property type="nucleotide sequence ID" value="NZ_WOSW01000053.1"/>
</dbReference>
<dbReference type="Pfam" id="PF04185">
    <property type="entry name" value="Phosphoesterase"/>
    <property type="match status" value="1"/>
</dbReference>
<dbReference type="InterPro" id="IPR008475">
    <property type="entry name" value="PLipase_C_C"/>
</dbReference>
<comment type="similarity">
    <text evidence="1">Belongs to the bacterial phospholipase C family.</text>
</comment>
<evidence type="ECO:0000313" key="6">
    <source>
        <dbReference type="Proteomes" id="UP000615326"/>
    </source>
</evidence>
<evidence type="ECO:0000259" key="4">
    <source>
        <dbReference type="Pfam" id="PF05506"/>
    </source>
</evidence>
<keyword evidence="6" id="KW-1185">Reference proteome</keyword>
<dbReference type="Gene3D" id="3.40.720.10">
    <property type="entry name" value="Alkaline Phosphatase, subunit A"/>
    <property type="match status" value="2"/>
</dbReference>
<feature type="domain" description="Bacterial phospholipase C C-terminal" evidence="4">
    <location>
        <begin position="500"/>
        <end position="583"/>
    </location>
</feature>
<protein>
    <recommendedName>
        <fullName evidence="2">phospholipase C</fullName>
        <ecNumber evidence="2">3.1.4.3</ecNumber>
    </recommendedName>
</protein>
<comment type="caution">
    <text evidence="5">The sequence shown here is derived from an EMBL/GenBank/DDBJ whole genome shotgun (WGS) entry which is preliminary data.</text>
</comment>
<organism evidence="5 6">
    <name type="scientific">Acetobacter fallax</name>
    <dbReference type="NCBI Taxonomy" id="1737473"/>
    <lineage>
        <taxon>Bacteria</taxon>
        <taxon>Pseudomonadati</taxon>
        <taxon>Pseudomonadota</taxon>
        <taxon>Alphaproteobacteria</taxon>
        <taxon>Acetobacterales</taxon>
        <taxon>Acetobacteraceae</taxon>
        <taxon>Acetobacter</taxon>
    </lineage>
</organism>
<proteinExistence type="inferred from homology"/>
<evidence type="ECO:0000256" key="1">
    <source>
        <dbReference type="ARBA" id="ARBA00009717"/>
    </source>
</evidence>
<gene>
    <name evidence="5" type="ORF">GOB84_16470</name>
</gene>
<evidence type="ECO:0000256" key="3">
    <source>
        <dbReference type="ARBA" id="ARBA00022801"/>
    </source>
</evidence>
<accession>A0ABX0KE63</accession>
<dbReference type="PROSITE" id="PS51318">
    <property type="entry name" value="TAT"/>
    <property type="match status" value="1"/>
</dbReference>
<sequence>MSGPDRRSFLKLLGAAAAATTLQESISKALALPANNTTESIKDVQNIVIFMQENRSFDHYFGGLSGVRGFGDPRAVMLPGGQSVWHQPHGSDYVLPFRPSAPRLGLQFLQDLAHDWNSTHHAWNRGYWDSWVAAKSAVTMVHFAREDIPFHYALADAFTVCDAYHCSVLGPTYPNRNYMFTGWTGNDGQGYGPQLDTNSMVCDWPTYPERLEAAGVSWKIYQDVGAGLTAAQSWGDGHPYIGNSANNTLLRFQNYQTAPDRSPLAVKARTGTNISVSGTLFDNFRRDVANGTLPQVSWLMCPNAYDEHPNWPSNYGAWFISKIMDILTSNPDVWSKTAFFITYDENDGLFDHVVSPTPPQSSDEGASTVSIENEIFEGNSGYVAGPFGLGPRVPMLVISPWSKGGWVNSEVFCHASLIRFIEERFGDEYPDLIETQITPWRRAVVGDLTSAFDFKNPNSEKVSLPSTVSYIPPDTNSHPSMPLIVPASQVLPTQESGVRPARAMPYNLHVQSMTDQNTGSLNLEFINQGSAGAVFHARDYAGNTVPRSYTVEQGKTLAGQWPATTAGLFNLAVYGPNGFYRSFCRNVATGTDIALSTSSSAENCTISITLINKTGKPVTIQVEDVYSGQQISNSLAAGKTHTFTVAASATSGWYDILINVAEDAGFELRIAGHVETGEDSTTDPAIGKVAF</sequence>
<dbReference type="PANTHER" id="PTHR31956:SF1">
    <property type="entry name" value="NON-SPECIFIC PHOSPHOLIPASE C1"/>
    <property type="match status" value="1"/>
</dbReference>
<dbReference type="InterPro" id="IPR017850">
    <property type="entry name" value="Alkaline_phosphatase_core_sf"/>
</dbReference>
<evidence type="ECO:0000313" key="5">
    <source>
        <dbReference type="EMBL" id="NHO34103.1"/>
    </source>
</evidence>
<dbReference type="InterPro" id="IPR006311">
    <property type="entry name" value="TAT_signal"/>
</dbReference>
<dbReference type="Proteomes" id="UP000615326">
    <property type="component" value="Unassembled WGS sequence"/>
</dbReference>
<name>A0ABX0KE63_9PROT</name>
<dbReference type="Pfam" id="PF05506">
    <property type="entry name" value="PLipase_C_C"/>
    <property type="match status" value="1"/>
</dbReference>
<keyword evidence="3" id="KW-0378">Hydrolase</keyword>
<evidence type="ECO:0000256" key="2">
    <source>
        <dbReference type="ARBA" id="ARBA00012018"/>
    </source>
</evidence>
<dbReference type="CDD" id="cd16014">
    <property type="entry name" value="PLC"/>
    <property type="match status" value="1"/>
</dbReference>
<dbReference type="EC" id="3.1.4.3" evidence="2"/>
<dbReference type="InterPro" id="IPR017767">
    <property type="entry name" value="PC-PLC"/>
</dbReference>
<reference evidence="5 6" key="1">
    <citation type="journal article" date="2020" name="Int. J. Syst. Evol. Microbiol.">
        <title>Novel acetic acid bacteria from cider fermentations: Acetobacter conturbans sp. nov. and Acetobacter fallax sp. nov.</title>
        <authorList>
            <person name="Sombolestani A.S."/>
            <person name="Cleenwerck I."/>
            <person name="Cnockaert M."/>
            <person name="Borremans W."/>
            <person name="Wieme A.D."/>
            <person name="De Vuyst L."/>
            <person name="Vandamme P."/>
        </authorList>
    </citation>
    <scope>NUCLEOTIDE SEQUENCE [LARGE SCALE GENOMIC DNA]</scope>
    <source>
        <strain evidence="5 6">LMG 1637</strain>
    </source>
</reference>
<dbReference type="InterPro" id="IPR007312">
    <property type="entry name" value="Phosphoesterase"/>
</dbReference>